<evidence type="ECO:0000313" key="3">
    <source>
        <dbReference type="Proteomes" id="UP001166021"/>
    </source>
</evidence>
<dbReference type="RefSeq" id="WP_188242449.1">
    <property type="nucleotide sequence ID" value="NZ_JABTCF010000001.1"/>
</dbReference>
<dbReference type="Proteomes" id="UP001166021">
    <property type="component" value="Unassembled WGS sequence"/>
</dbReference>
<comment type="caution">
    <text evidence="2">The sequence shown here is derived from an EMBL/GenBank/DDBJ whole genome shotgun (WGS) entry which is preliminary data.</text>
</comment>
<dbReference type="PROSITE" id="PS51257">
    <property type="entry name" value="PROKAR_LIPOPROTEIN"/>
    <property type="match status" value="1"/>
</dbReference>
<evidence type="ECO:0000256" key="1">
    <source>
        <dbReference type="SAM" id="SignalP"/>
    </source>
</evidence>
<accession>A0ABR7V106</accession>
<gene>
    <name evidence="2" type="ORF">HPE56_03990</name>
</gene>
<evidence type="ECO:0000313" key="2">
    <source>
        <dbReference type="EMBL" id="MBD0776946.1"/>
    </source>
</evidence>
<dbReference type="Pfam" id="PF16153">
    <property type="entry name" value="DUF4861"/>
    <property type="match status" value="1"/>
</dbReference>
<dbReference type="InterPro" id="IPR032342">
    <property type="entry name" value="DUF4861"/>
</dbReference>
<organism evidence="2 3">
    <name type="scientific">Maribacter aquimaris</name>
    <dbReference type="NCBI Taxonomy" id="2737171"/>
    <lineage>
        <taxon>Bacteria</taxon>
        <taxon>Pseudomonadati</taxon>
        <taxon>Bacteroidota</taxon>
        <taxon>Flavobacteriia</taxon>
        <taxon>Flavobacteriales</taxon>
        <taxon>Flavobacteriaceae</taxon>
        <taxon>Maribacter</taxon>
    </lineage>
</organism>
<keyword evidence="3" id="KW-1185">Reference proteome</keyword>
<keyword evidence="1" id="KW-0732">Signal</keyword>
<reference evidence="2" key="1">
    <citation type="submission" date="2020-05" db="EMBL/GenBank/DDBJ databases">
        <title>The draft genome sequence of Maribacter sp. ANRC-HE7.</title>
        <authorList>
            <person name="Mu L."/>
        </authorList>
    </citation>
    <scope>NUCLEOTIDE SEQUENCE</scope>
    <source>
        <strain evidence="2">ANRC-HE7</strain>
    </source>
</reference>
<proteinExistence type="predicted"/>
<dbReference type="EMBL" id="JABTCF010000001">
    <property type="protein sequence ID" value="MBD0776946.1"/>
    <property type="molecule type" value="Genomic_DNA"/>
</dbReference>
<name>A0ABR7V106_9FLAO</name>
<protein>
    <submittedName>
        <fullName evidence="2">DUF4861 domain-containing protein</fullName>
    </submittedName>
</protein>
<sequence length="397" mass="44626">MTRNLHFLYLAFACLLVFSCADEQATAPKFMVTNDLDMDRSFETVEIALEDLKKEDKAQDASKAYVVVDSQTKEELVSQLSDTNGDGTLDVLLFQPEIKANSSRTFEVVLKVKVAPKDTIPSCYSRFVPERTDDYAWENNRVAFRTYGPVAQKMIEENIPGGTLSSGIDAWLKRVDYPIINKWYYKDLKTEGSYHVDTGEGLDNFHVGSSRGVGGVAVKVDTTYYLSKNFTKWKTLETGPIRTSFWLDYAPWQAGDKTISERKYISLDYGTNLSKFVVEVKGTDTVAIGLTSHEKDGEITTQVDHGWVSYWEPHGDSELGTGIVALKGTMTGSENYLTNKTDESNLYAHLKVTDGKVSYYAGFGWEKSGQFSTKEDWNAYLKDYAVKINNPLKISKL</sequence>
<feature type="signal peptide" evidence="1">
    <location>
        <begin position="1"/>
        <end position="25"/>
    </location>
</feature>
<feature type="chain" id="PRO_5045086762" evidence="1">
    <location>
        <begin position="26"/>
        <end position="397"/>
    </location>
</feature>